<feature type="transmembrane region" description="Helical" evidence="2">
    <location>
        <begin position="147"/>
        <end position="172"/>
    </location>
</feature>
<reference evidence="3" key="1">
    <citation type="submission" date="2022-03" db="EMBL/GenBank/DDBJ databases">
        <authorList>
            <person name="Sayadi A."/>
        </authorList>
    </citation>
    <scope>NUCLEOTIDE SEQUENCE</scope>
</reference>
<proteinExistence type="predicted"/>
<feature type="region of interest" description="Disordered" evidence="1">
    <location>
        <begin position="1"/>
        <end position="86"/>
    </location>
</feature>
<name>A0A9P0PB14_ACAOB</name>
<organism evidence="3 4">
    <name type="scientific">Acanthoscelides obtectus</name>
    <name type="common">Bean weevil</name>
    <name type="synonym">Bruchus obtectus</name>
    <dbReference type="NCBI Taxonomy" id="200917"/>
    <lineage>
        <taxon>Eukaryota</taxon>
        <taxon>Metazoa</taxon>
        <taxon>Ecdysozoa</taxon>
        <taxon>Arthropoda</taxon>
        <taxon>Hexapoda</taxon>
        <taxon>Insecta</taxon>
        <taxon>Pterygota</taxon>
        <taxon>Neoptera</taxon>
        <taxon>Endopterygota</taxon>
        <taxon>Coleoptera</taxon>
        <taxon>Polyphaga</taxon>
        <taxon>Cucujiformia</taxon>
        <taxon>Chrysomeloidea</taxon>
        <taxon>Chrysomelidae</taxon>
        <taxon>Bruchinae</taxon>
        <taxon>Bruchini</taxon>
        <taxon>Acanthoscelides</taxon>
    </lineage>
</organism>
<feature type="compositionally biased region" description="Polar residues" evidence="1">
    <location>
        <begin position="58"/>
        <end position="67"/>
    </location>
</feature>
<evidence type="ECO:0000313" key="3">
    <source>
        <dbReference type="EMBL" id="CAH1976094.1"/>
    </source>
</evidence>
<dbReference type="AlphaFoldDB" id="A0A9P0PB14"/>
<keyword evidence="2" id="KW-1133">Transmembrane helix</keyword>
<keyword evidence="2" id="KW-0472">Membrane</keyword>
<gene>
    <name evidence="3" type="ORF">ACAOBT_LOCUS11943</name>
</gene>
<dbReference type="OrthoDB" id="8026949at2759"/>
<dbReference type="Proteomes" id="UP001152888">
    <property type="component" value="Unassembled WGS sequence"/>
</dbReference>
<evidence type="ECO:0000256" key="2">
    <source>
        <dbReference type="SAM" id="Phobius"/>
    </source>
</evidence>
<keyword evidence="4" id="KW-1185">Reference proteome</keyword>
<accession>A0A9P0PB14</accession>
<protein>
    <submittedName>
        <fullName evidence="3">Uncharacterized protein</fullName>
    </submittedName>
</protein>
<evidence type="ECO:0000313" key="4">
    <source>
        <dbReference type="Proteomes" id="UP001152888"/>
    </source>
</evidence>
<feature type="compositionally biased region" description="Basic residues" evidence="1">
    <location>
        <begin position="9"/>
        <end position="35"/>
    </location>
</feature>
<evidence type="ECO:0000256" key="1">
    <source>
        <dbReference type="SAM" id="MobiDB-lite"/>
    </source>
</evidence>
<comment type="caution">
    <text evidence="3">The sequence shown here is derived from an EMBL/GenBank/DDBJ whole genome shotgun (WGS) entry which is preliminary data.</text>
</comment>
<dbReference type="EMBL" id="CAKOFQ010006843">
    <property type="protein sequence ID" value="CAH1976094.1"/>
    <property type="molecule type" value="Genomic_DNA"/>
</dbReference>
<feature type="compositionally biased region" description="Basic and acidic residues" evidence="1">
    <location>
        <begin position="69"/>
        <end position="79"/>
    </location>
</feature>
<sequence length="191" mass="21615">MRSPESRLARRRNRSRRSPRRRKVSNHHGSKRTRRYSSSCSSSSIDVSENISKRNSQHHQLGSSSSEGELMKQRSRNHESNQASSTSMLTSFLDMMKGIKGRDVKSPPLNNVIPEFDPLCKEQAIDAWLHKVKECAQIYDWGDRQTIMLFLSCVVLPSLGIGVNLLCFLAGLNGRLSFKNHFPLGTTILIC</sequence>
<feature type="compositionally biased region" description="Low complexity" evidence="1">
    <location>
        <begin position="36"/>
        <end position="50"/>
    </location>
</feature>
<keyword evidence="2" id="KW-0812">Transmembrane</keyword>